<feature type="transmembrane region" description="Helical" evidence="1">
    <location>
        <begin position="136"/>
        <end position="163"/>
    </location>
</feature>
<evidence type="ECO:0000259" key="2">
    <source>
        <dbReference type="Pfam" id="PF02517"/>
    </source>
</evidence>
<feature type="transmembrane region" description="Helical" evidence="1">
    <location>
        <begin position="26"/>
        <end position="49"/>
    </location>
</feature>
<evidence type="ECO:0000313" key="4">
    <source>
        <dbReference type="Proteomes" id="UP000052268"/>
    </source>
</evidence>
<dbReference type="AlphaFoldDB" id="A0A0J7XXQ3"/>
<accession>A0A0J7XXQ3</accession>
<dbReference type="GO" id="GO:0004175">
    <property type="term" value="F:endopeptidase activity"/>
    <property type="evidence" value="ECO:0007669"/>
    <property type="project" value="UniProtKB-ARBA"/>
</dbReference>
<dbReference type="InterPro" id="IPR003675">
    <property type="entry name" value="Rce1/LyrA-like_dom"/>
</dbReference>
<keyword evidence="4" id="KW-1185">Reference proteome</keyword>
<feature type="transmembrane region" description="Helical" evidence="1">
    <location>
        <begin position="55"/>
        <end position="75"/>
    </location>
</feature>
<comment type="caution">
    <text evidence="3">The sequence shown here is derived from an EMBL/GenBank/DDBJ whole genome shotgun (WGS) entry which is preliminary data.</text>
</comment>
<dbReference type="Proteomes" id="UP000052268">
    <property type="component" value="Unassembled WGS sequence"/>
</dbReference>
<keyword evidence="1" id="KW-0812">Transmembrane</keyword>
<evidence type="ECO:0000256" key="1">
    <source>
        <dbReference type="SAM" id="Phobius"/>
    </source>
</evidence>
<gene>
    <name evidence="3" type="ORF">V474_16200</name>
</gene>
<feature type="transmembrane region" description="Helical" evidence="1">
    <location>
        <begin position="230"/>
        <end position="248"/>
    </location>
</feature>
<feature type="transmembrane region" description="Helical" evidence="1">
    <location>
        <begin position="87"/>
        <end position="116"/>
    </location>
</feature>
<keyword evidence="1" id="KW-1133">Transmembrane helix</keyword>
<sequence>MLKNSNSIPDYPYYNDVPTSISWRDWIIVLLALCFGFAVLVQVPHFAWLSMTADTVLRSILFGGIPMAAFAWRFGKYWTAIFQLWRWNYLWWGLLFGIINLAFTYAIGAFAVSHMHLVDNGVGDGISRGEIAGGPAVFYISTGIQLFGEEVFTILPFLFLMWLGAKVMGLSRGGAILLAWIGSALIFGAMHLSTYGWNVAQVLLLIAPVRLVLTLSYMQTKSIWTSTIAHILNDWTMFTFLMVVRAMTLSA</sequence>
<dbReference type="PATRIC" id="fig|1114963.3.peg.2073"/>
<dbReference type="OrthoDB" id="2661755at2"/>
<evidence type="ECO:0000313" key="3">
    <source>
        <dbReference type="EMBL" id="KMS56461.1"/>
    </source>
</evidence>
<feature type="domain" description="CAAX prenyl protease 2/Lysostaphin resistance protein A-like" evidence="2">
    <location>
        <begin position="170"/>
        <end position="235"/>
    </location>
</feature>
<feature type="transmembrane region" description="Helical" evidence="1">
    <location>
        <begin position="175"/>
        <end position="193"/>
    </location>
</feature>
<dbReference type="EMBL" id="JACU01000004">
    <property type="protein sequence ID" value="KMS56461.1"/>
    <property type="molecule type" value="Genomic_DNA"/>
</dbReference>
<dbReference type="RefSeq" id="WP_059151317.1">
    <property type="nucleotide sequence ID" value="NZ_KQ130453.1"/>
</dbReference>
<keyword evidence="1" id="KW-0472">Membrane</keyword>
<proteinExistence type="predicted"/>
<feature type="transmembrane region" description="Helical" evidence="1">
    <location>
        <begin position="199"/>
        <end position="218"/>
    </location>
</feature>
<organism evidence="3 4">
    <name type="scientific">Novosphingobium barchaimii LL02</name>
    <dbReference type="NCBI Taxonomy" id="1114963"/>
    <lineage>
        <taxon>Bacteria</taxon>
        <taxon>Pseudomonadati</taxon>
        <taxon>Pseudomonadota</taxon>
        <taxon>Alphaproteobacteria</taxon>
        <taxon>Sphingomonadales</taxon>
        <taxon>Sphingomonadaceae</taxon>
        <taxon>Novosphingobium</taxon>
    </lineage>
</organism>
<reference evidence="3 4" key="1">
    <citation type="journal article" date="2015" name="G3 (Bethesda)">
        <title>Insights into Ongoing Evolution of the Hexachlorocyclohexane Catabolic Pathway from Comparative Genomics of Ten Sphingomonadaceae Strains.</title>
        <authorList>
            <person name="Pearce S.L."/>
            <person name="Oakeshott J.G."/>
            <person name="Pandey G."/>
        </authorList>
    </citation>
    <scope>NUCLEOTIDE SEQUENCE [LARGE SCALE GENOMIC DNA]</scope>
    <source>
        <strain evidence="3 4">LL02</strain>
    </source>
</reference>
<dbReference type="GO" id="GO:0080120">
    <property type="term" value="P:CAAX-box protein maturation"/>
    <property type="evidence" value="ECO:0007669"/>
    <property type="project" value="UniProtKB-ARBA"/>
</dbReference>
<dbReference type="Pfam" id="PF02517">
    <property type="entry name" value="Rce1-like"/>
    <property type="match status" value="1"/>
</dbReference>
<name>A0A0J7XXQ3_9SPHN</name>
<protein>
    <submittedName>
        <fullName evidence="3">Peptidase</fullName>
    </submittedName>
</protein>